<gene>
    <name evidence="2" type="primary">PARPA_12197.1 scaffold 44939</name>
</gene>
<accession>A0A0B7NKE8</accession>
<proteinExistence type="predicted"/>
<dbReference type="AlphaFoldDB" id="A0A0B7NKE8"/>
<protein>
    <recommendedName>
        <fullName evidence="1">Reverse transcriptase domain-containing protein</fullName>
    </recommendedName>
</protein>
<sequence>MMFLDIKFAYDTTDRNIIWKALQDAKIDTPLLTTIQLLFNNVQIEVLLNGHVSITPFTPITEVLQGSTLSPHLYSVYINSLAQALRDEPTSINSVYSTIRIPPQEKTHHDDVVLLGNASYTWNPLKSAIILPPHL</sequence>
<name>A0A0B7NKE8_9FUNG</name>
<evidence type="ECO:0000313" key="2">
    <source>
        <dbReference type="EMBL" id="CEP17897.1"/>
    </source>
</evidence>
<dbReference type="PANTHER" id="PTHR19446">
    <property type="entry name" value="REVERSE TRANSCRIPTASES"/>
    <property type="match status" value="1"/>
</dbReference>
<evidence type="ECO:0000313" key="3">
    <source>
        <dbReference type="Proteomes" id="UP000054107"/>
    </source>
</evidence>
<dbReference type="Pfam" id="PF00078">
    <property type="entry name" value="RVT_1"/>
    <property type="match status" value="1"/>
</dbReference>
<dbReference type="Proteomes" id="UP000054107">
    <property type="component" value="Unassembled WGS sequence"/>
</dbReference>
<reference evidence="2 3" key="1">
    <citation type="submission" date="2014-09" db="EMBL/GenBank/DDBJ databases">
        <authorList>
            <person name="Ellenberger Sabrina"/>
        </authorList>
    </citation>
    <scope>NUCLEOTIDE SEQUENCE [LARGE SCALE GENOMIC DNA]</scope>
    <source>
        <strain evidence="2 3">CBS 412.66</strain>
    </source>
</reference>
<keyword evidence="3" id="KW-1185">Reference proteome</keyword>
<organism evidence="2 3">
    <name type="scientific">Parasitella parasitica</name>
    <dbReference type="NCBI Taxonomy" id="35722"/>
    <lineage>
        <taxon>Eukaryota</taxon>
        <taxon>Fungi</taxon>
        <taxon>Fungi incertae sedis</taxon>
        <taxon>Mucoromycota</taxon>
        <taxon>Mucoromycotina</taxon>
        <taxon>Mucoromycetes</taxon>
        <taxon>Mucorales</taxon>
        <taxon>Mucorineae</taxon>
        <taxon>Mucoraceae</taxon>
        <taxon>Parasitella</taxon>
    </lineage>
</organism>
<dbReference type="InterPro" id="IPR000477">
    <property type="entry name" value="RT_dom"/>
</dbReference>
<dbReference type="OrthoDB" id="417908at2759"/>
<dbReference type="PROSITE" id="PS50878">
    <property type="entry name" value="RT_POL"/>
    <property type="match status" value="1"/>
</dbReference>
<dbReference type="EMBL" id="LN733737">
    <property type="protein sequence ID" value="CEP17897.1"/>
    <property type="molecule type" value="Genomic_DNA"/>
</dbReference>
<evidence type="ECO:0000259" key="1">
    <source>
        <dbReference type="PROSITE" id="PS50878"/>
    </source>
</evidence>
<feature type="domain" description="Reverse transcriptase" evidence="1">
    <location>
        <begin position="1"/>
        <end position="135"/>
    </location>
</feature>